<reference evidence="1" key="1">
    <citation type="submission" date="2022-08" db="EMBL/GenBank/DDBJ databases">
        <authorList>
            <person name="Gutierrez-Valencia J."/>
        </authorList>
    </citation>
    <scope>NUCLEOTIDE SEQUENCE</scope>
</reference>
<dbReference type="EMBL" id="CAMGYJ010000011">
    <property type="protein sequence ID" value="CAI0558073.1"/>
    <property type="molecule type" value="Genomic_DNA"/>
</dbReference>
<name>A0AAV0RNJ0_9ROSI</name>
<sequence length="43" mass="4976">MKICGESLRSRSRSWLRFSGSHFPNWMGMGRWRRCCGGAAWIG</sequence>
<proteinExistence type="predicted"/>
<dbReference type="Proteomes" id="UP001154282">
    <property type="component" value="Unassembled WGS sequence"/>
</dbReference>
<comment type="caution">
    <text evidence="1">The sequence shown here is derived from an EMBL/GenBank/DDBJ whole genome shotgun (WGS) entry which is preliminary data.</text>
</comment>
<gene>
    <name evidence="1" type="ORF">LITE_LOCUS48604</name>
</gene>
<accession>A0AAV0RNJ0</accession>
<evidence type="ECO:0000313" key="1">
    <source>
        <dbReference type="EMBL" id="CAI0558073.1"/>
    </source>
</evidence>
<evidence type="ECO:0000313" key="2">
    <source>
        <dbReference type="Proteomes" id="UP001154282"/>
    </source>
</evidence>
<dbReference type="AlphaFoldDB" id="A0AAV0RNJ0"/>
<organism evidence="1 2">
    <name type="scientific">Linum tenue</name>
    <dbReference type="NCBI Taxonomy" id="586396"/>
    <lineage>
        <taxon>Eukaryota</taxon>
        <taxon>Viridiplantae</taxon>
        <taxon>Streptophyta</taxon>
        <taxon>Embryophyta</taxon>
        <taxon>Tracheophyta</taxon>
        <taxon>Spermatophyta</taxon>
        <taxon>Magnoliopsida</taxon>
        <taxon>eudicotyledons</taxon>
        <taxon>Gunneridae</taxon>
        <taxon>Pentapetalae</taxon>
        <taxon>rosids</taxon>
        <taxon>fabids</taxon>
        <taxon>Malpighiales</taxon>
        <taxon>Linaceae</taxon>
        <taxon>Linum</taxon>
    </lineage>
</organism>
<keyword evidence="2" id="KW-1185">Reference proteome</keyword>
<protein>
    <submittedName>
        <fullName evidence="1">Uncharacterized protein</fullName>
    </submittedName>
</protein>